<name>A0A7J6WYA1_THATH</name>
<gene>
    <name evidence="1" type="ORF">FRX31_007992</name>
</gene>
<sequence>MGFSDLETLMKVAVASKYRLEHTPGVWKCFVLTQLGIDMDLVPQEYEPMKVDDTNSSRYLYKTIYKGR</sequence>
<protein>
    <submittedName>
        <fullName evidence="1">Uncharacterized protein</fullName>
    </submittedName>
</protein>
<evidence type="ECO:0000313" key="2">
    <source>
        <dbReference type="Proteomes" id="UP000554482"/>
    </source>
</evidence>
<reference evidence="1 2" key="1">
    <citation type="submission" date="2020-06" db="EMBL/GenBank/DDBJ databases">
        <title>Transcriptomic and genomic resources for Thalictrum thalictroides and T. hernandezii: Facilitating candidate gene discovery in an emerging model plant lineage.</title>
        <authorList>
            <person name="Arias T."/>
            <person name="Riano-Pachon D.M."/>
            <person name="Di Stilio V.S."/>
        </authorList>
    </citation>
    <scope>NUCLEOTIDE SEQUENCE [LARGE SCALE GENOMIC DNA]</scope>
    <source>
        <strain evidence="2">cv. WT478/WT964</strain>
        <tissue evidence="1">Leaves</tissue>
    </source>
</reference>
<feature type="non-terminal residue" evidence="1">
    <location>
        <position position="68"/>
    </location>
</feature>
<proteinExistence type="predicted"/>
<dbReference type="AlphaFoldDB" id="A0A7J6WYA1"/>
<keyword evidence="2" id="KW-1185">Reference proteome</keyword>
<comment type="caution">
    <text evidence="1">The sequence shown here is derived from an EMBL/GenBank/DDBJ whole genome shotgun (WGS) entry which is preliminary data.</text>
</comment>
<evidence type="ECO:0000313" key="1">
    <source>
        <dbReference type="EMBL" id="KAF5202421.1"/>
    </source>
</evidence>
<organism evidence="1 2">
    <name type="scientific">Thalictrum thalictroides</name>
    <name type="common">Rue-anemone</name>
    <name type="synonym">Anemone thalictroides</name>
    <dbReference type="NCBI Taxonomy" id="46969"/>
    <lineage>
        <taxon>Eukaryota</taxon>
        <taxon>Viridiplantae</taxon>
        <taxon>Streptophyta</taxon>
        <taxon>Embryophyta</taxon>
        <taxon>Tracheophyta</taxon>
        <taxon>Spermatophyta</taxon>
        <taxon>Magnoliopsida</taxon>
        <taxon>Ranunculales</taxon>
        <taxon>Ranunculaceae</taxon>
        <taxon>Thalictroideae</taxon>
        <taxon>Thalictrum</taxon>
    </lineage>
</organism>
<dbReference type="EMBL" id="JABWDY010008137">
    <property type="protein sequence ID" value="KAF5202421.1"/>
    <property type="molecule type" value="Genomic_DNA"/>
</dbReference>
<accession>A0A7J6WYA1</accession>
<dbReference type="Proteomes" id="UP000554482">
    <property type="component" value="Unassembled WGS sequence"/>
</dbReference>